<dbReference type="PROSITE" id="PS00211">
    <property type="entry name" value="ABC_TRANSPORTER_1"/>
    <property type="match status" value="1"/>
</dbReference>
<dbReference type="CDD" id="cd03216">
    <property type="entry name" value="ABC_Carb_Monos_I"/>
    <property type="match status" value="1"/>
</dbReference>
<name>A0ABZ2ZW50_9MICC</name>
<dbReference type="Gene3D" id="3.40.50.300">
    <property type="entry name" value="P-loop containing nucleotide triphosphate hydrolases"/>
    <property type="match status" value="2"/>
</dbReference>
<keyword evidence="7" id="KW-1185">Reference proteome</keyword>
<dbReference type="PANTHER" id="PTHR43790:SF9">
    <property type="entry name" value="GALACTOFURANOSE TRANSPORTER ATP-BINDING PROTEIN YTFR"/>
    <property type="match status" value="1"/>
</dbReference>
<evidence type="ECO:0000256" key="2">
    <source>
        <dbReference type="ARBA" id="ARBA00022737"/>
    </source>
</evidence>
<gene>
    <name evidence="6" type="ORF">AAE021_17375</name>
</gene>
<dbReference type="EMBL" id="CP151657">
    <property type="protein sequence ID" value="WZP15891.1"/>
    <property type="molecule type" value="Genomic_DNA"/>
</dbReference>
<proteinExistence type="predicted"/>
<keyword evidence="1" id="KW-0813">Transport</keyword>
<protein>
    <submittedName>
        <fullName evidence="6">Sugar ABC transporter ATP-binding protein</fullName>
    </submittedName>
</protein>
<dbReference type="SUPFAM" id="SSF52540">
    <property type="entry name" value="P-loop containing nucleoside triphosphate hydrolases"/>
    <property type="match status" value="2"/>
</dbReference>
<dbReference type="InterPro" id="IPR003439">
    <property type="entry name" value="ABC_transporter-like_ATP-bd"/>
</dbReference>
<keyword evidence="4 6" id="KW-0067">ATP-binding</keyword>
<dbReference type="Proteomes" id="UP001448858">
    <property type="component" value="Chromosome"/>
</dbReference>
<dbReference type="InterPro" id="IPR017871">
    <property type="entry name" value="ABC_transporter-like_CS"/>
</dbReference>
<feature type="domain" description="ABC transporter" evidence="5">
    <location>
        <begin position="248"/>
        <end position="503"/>
    </location>
</feature>
<dbReference type="PROSITE" id="PS50893">
    <property type="entry name" value="ABC_TRANSPORTER_2"/>
    <property type="match status" value="2"/>
</dbReference>
<dbReference type="GO" id="GO:0005524">
    <property type="term" value="F:ATP binding"/>
    <property type="evidence" value="ECO:0007669"/>
    <property type="project" value="UniProtKB-KW"/>
</dbReference>
<evidence type="ECO:0000313" key="6">
    <source>
        <dbReference type="EMBL" id="WZP15891.1"/>
    </source>
</evidence>
<keyword evidence="2" id="KW-0677">Repeat</keyword>
<evidence type="ECO:0000259" key="5">
    <source>
        <dbReference type="PROSITE" id="PS50893"/>
    </source>
</evidence>
<feature type="domain" description="ABC transporter" evidence="5">
    <location>
        <begin position="12"/>
        <end position="248"/>
    </location>
</feature>
<dbReference type="InterPro" id="IPR003593">
    <property type="entry name" value="AAA+_ATPase"/>
</dbReference>
<dbReference type="CDD" id="cd03215">
    <property type="entry name" value="ABC_Carb_Monos_II"/>
    <property type="match status" value="1"/>
</dbReference>
<evidence type="ECO:0000256" key="3">
    <source>
        <dbReference type="ARBA" id="ARBA00022741"/>
    </source>
</evidence>
<dbReference type="SMART" id="SM00382">
    <property type="entry name" value="AAA"/>
    <property type="match status" value="2"/>
</dbReference>
<dbReference type="InterPro" id="IPR050107">
    <property type="entry name" value="ABC_carbohydrate_import_ATPase"/>
</dbReference>
<dbReference type="RefSeq" id="WP_342023543.1">
    <property type="nucleotide sequence ID" value="NZ_CP151657.1"/>
</dbReference>
<keyword evidence="3" id="KW-0547">Nucleotide-binding</keyword>
<dbReference type="PANTHER" id="PTHR43790">
    <property type="entry name" value="CARBOHYDRATE TRANSPORT ATP-BINDING PROTEIN MG119-RELATED"/>
    <property type="match status" value="1"/>
</dbReference>
<accession>A0ABZ2ZW50</accession>
<evidence type="ECO:0000256" key="4">
    <source>
        <dbReference type="ARBA" id="ARBA00022840"/>
    </source>
</evidence>
<evidence type="ECO:0000313" key="7">
    <source>
        <dbReference type="Proteomes" id="UP001448858"/>
    </source>
</evidence>
<reference evidence="6 7" key="1">
    <citation type="submission" date="2024-04" db="EMBL/GenBank/DDBJ databases">
        <title>Arthrobacter sp. from Plains bison fecal sample.</title>
        <authorList>
            <person name="Ruzzini A."/>
        </authorList>
    </citation>
    <scope>NUCLEOTIDE SEQUENCE [LARGE SCALE GENOMIC DNA]</scope>
    <source>
        <strain evidence="6 7">EINP1</strain>
    </source>
</reference>
<sequence>MADPSTTAAPRLELQGISKRFGGVHAITRADLSVRPGTVHALIGENGAGKSTLIRIISGAEVPDTGTIHFNGEPVSAGSTVGAMNLGIETVYQEPQLFDELTVVENVYIGRELTTGIRIDWRKATAEVAELLDVIGLPQKYIRVPVGELSIAEKQQVSIAKALARDASVLILDEPSAILTDAEIDRLFGVIRNLVRKGVSVIYISHRLDELARIADEITVMRDGQTITTRPAAELSVREMAELMVGGVLNQDRTGRKPPDPEPFLRLEGLSAAGRFEDISFDVRPGEIVGLYGLVGSGAGDIASALYGVLDTSGGSIFLGGRRVDPQSPGHAQRLGVGLLPANRKAQGMFSFQSIAFNISVGHLRSFSRGHLVMNRRRETGTARDLIRRLSIRTPDEKTPISAMSGGNAQKVVLARQLVGRPPVLVLVEPTQGVDVGAKEEIHRIVAELADSKSAVLIVTSDLTEVLGLCDKILVVRAGTVAAEFGPDTSQVNVLAAAAGDTSPPPPQGAHS</sequence>
<evidence type="ECO:0000256" key="1">
    <source>
        <dbReference type="ARBA" id="ARBA00022448"/>
    </source>
</evidence>
<organism evidence="6 7">
    <name type="scientific">Arthrobacter citreus</name>
    <dbReference type="NCBI Taxonomy" id="1670"/>
    <lineage>
        <taxon>Bacteria</taxon>
        <taxon>Bacillati</taxon>
        <taxon>Actinomycetota</taxon>
        <taxon>Actinomycetes</taxon>
        <taxon>Micrococcales</taxon>
        <taxon>Micrococcaceae</taxon>
        <taxon>Arthrobacter</taxon>
    </lineage>
</organism>
<dbReference type="InterPro" id="IPR027417">
    <property type="entry name" value="P-loop_NTPase"/>
</dbReference>
<dbReference type="Pfam" id="PF00005">
    <property type="entry name" value="ABC_tran"/>
    <property type="match status" value="2"/>
</dbReference>